<evidence type="ECO:0000313" key="1">
    <source>
        <dbReference type="EMBL" id="AAW54914.1"/>
    </source>
</evidence>
<gene>
    <name evidence="1" type="ordered locus">SERP1575</name>
</gene>
<keyword evidence="2" id="KW-1185">Reference proteome</keyword>
<proteinExistence type="predicted"/>
<protein>
    <submittedName>
        <fullName evidence="1">Uncharacterized protein</fullName>
    </submittedName>
</protein>
<dbReference type="STRING" id="176279.SERP1575"/>
<name>Q5HMQ3_STAEQ</name>
<evidence type="ECO:0000313" key="2">
    <source>
        <dbReference type="Proteomes" id="UP000000531"/>
    </source>
</evidence>
<sequence length="40" mass="4894">MKKFLPVKQKRNTFTIVYLIHIRDILKINRSDTYYAKSSY</sequence>
<organism evidence="1 2">
    <name type="scientific">Staphylococcus epidermidis (strain ATCC 35984 / DSM 28319 / BCRC 17069 / CCUG 31568 / BM 3577 / RP62A)</name>
    <dbReference type="NCBI Taxonomy" id="176279"/>
    <lineage>
        <taxon>Bacteria</taxon>
        <taxon>Bacillati</taxon>
        <taxon>Bacillota</taxon>
        <taxon>Bacilli</taxon>
        <taxon>Bacillales</taxon>
        <taxon>Staphylococcaceae</taxon>
        <taxon>Staphylococcus</taxon>
    </lineage>
</organism>
<dbReference type="AlphaFoldDB" id="Q5HMQ3"/>
<reference evidence="1 2" key="1">
    <citation type="journal article" date="2005" name="J. Bacteriol.">
        <title>Insights on evolution of virulence and resistance from the complete genome analysis of an early methicillin-resistant Staphylococcus aureus strain and a biofilm-producing methicillin-resistant Staphylococcus epidermidis strain.</title>
        <authorList>
            <person name="Gill S.R."/>
            <person name="Fouts D.E."/>
            <person name="Archer G.L."/>
            <person name="Mongodin E.F."/>
            <person name="Deboy R.T."/>
            <person name="Ravel J."/>
            <person name="Paulsen I.T."/>
            <person name="Kolonay J.F."/>
            <person name="Brinkac L."/>
            <person name="Beanan M."/>
            <person name="Dodson R.J."/>
            <person name="Daugherty S.C."/>
            <person name="Madupu R."/>
            <person name="Angiuoli S.V."/>
            <person name="Durkin A.S."/>
            <person name="Haft D.H."/>
            <person name="Vamathevan J."/>
            <person name="Khouri H."/>
            <person name="Utterback T."/>
            <person name="Lee C."/>
            <person name="Dimitrov G."/>
            <person name="Jiang L."/>
            <person name="Qin H."/>
            <person name="Weidman J."/>
            <person name="Tran K."/>
            <person name="Kang K."/>
            <person name="Hance I.R."/>
            <person name="Nelson K.E."/>
            <person name="Fraser C.M."/>
        </authorList>
    </citation>
    <scope>NUCLEOTIDE SEQUENCE [LARGE SCALE GENOMIC DNA]</scope>
    <source>
        <strain evidence="2">ATCC 35984 / RP62A</strain>
    </source>
</reference>
<accession>Q5HMQ3</accession>
<dbReference type="HOGENOM" id="CLU_3296839_0_0_9"/>
<dbReference type="EMBL" id="CP000029">
    <property type="protein sequence ID" value="AAW54914.1"/>
    <property type="molecule type" value="Genomic_DNA"/>
</dbReference>
<dbReference type="KEGG" id="ser:SERP1575"/>
<dbReference type="Proteomes" id="UP000000531">
    <property type="component" value="Chromosome"/>
</dbReference>